<dbReference type="InterPro" id="IPR029063">
    <property type="entry name" value="SAM-dependent_MTases_sf"/>
</dbReference>
<dbReference type="Pfam" id="PF01170">
    <property type="entry name" value="UPF0020"/>
    <property type="match status" value="1"/>
</dbReference>
<dbReference type="Proteomes" id="UP001628193">
    <property type="component" value="Unassembled WGS sequence"/>
</dbReference>
<dbReference type="InterPro" id="IPR000241">
    <property type="entry name" value="RlmKL-like_Mtase"/>
</dbReference>
<keyword evidence="2" id="KW-0808">Transferase</keyword>
<evidence type="ECO:0000313" key="4">
    <source>
        <dbReference type="EMBL" id="GAB0056128.1"/>
    </source>
</evidence>
<dbReference type="EMBL" id="BAAFGK010000002">
    <property type="protein sequence ID" value="GAB0056128.1"/>
    <property type="molecule type" value="Genomic_DNA"/>
</dbReference>
<evidence type="ECO:0000256" key="2">
    <source>
        <dbReference type="ARBA" id="ARBA00022679"/>
    </source>
</evidence>
<accession>A0ABQ0C5G0</accession>
<dbReference type="RefSeq" id="WP_420903846.1">
    <property type="nucleotide sequence ID" value="NZ_BAAFGK010000002.1"/>
</dbReference>
<evidence type="ECO:0000313" key="5">
    <source>
        <dbReference type="Proteomes" id="UP001628193"/>
    </source>
</evidence>
<comment type="caution">
    <text evidence="4">The sequence shown here is derived from an EMBL/GenBank/DDBJ whole genome shotgun (WGS) entry which is preliminary data.</text>
</comment>
<organism evidence="4 5">
    <name type="scientific">Candidatus Magnetaquiglobus chichijimensis</name>
    <dbReference type="NCBI Taxonomy" id="3141448"/>
    <lineage>
        <taxon>Bacteria</taxon>
        <taxon>Pseudomonadati</taxon>
        <taxon>Pseudomonadota</taxon>
        <taxon>Magnetococcia</taxon>
        <taxon>Magnetococcales</taxon>
        <taxon>Candidatus Magnetaquicoccaceae</taxon>
        <taxon>Candidatus Magnetaquiglobus</taxon>
    </lineage>
</organism>
<gene>
    <name evidence="4" type="ORF">SIID45300_00433</name>
</gene>
<proteinExistence type="predicted"/>
<sequence length="496" mass="55524">MVELVRHSYRYYPYELDLARREVSTLIPKAELFDTARGILLQGSIDMTVAERLVYFAATKEGDELSPTMQAKLERMNGNGMNRQSTRYSAHGIHEYKGKFNPQIARAILNILNVQLGARVIDPFCGSGTSLLECAHMGMQAVGTDINPLAIFIANAKLDAVRLPTGELRRELASAVKRQLSFKISKTSPDDARRDYLLSWFDVEIFYAIESLRLAIESVAEPSRAILLTIASNLLREYSLQDPHDLRIRRRKTSLPEKPFIEAFEEAALQFLAKIDDAQSILHRPSADCKAILLDSRVLNTKKLHVGGGLFDCALTSPPYAMALPYIDTQRLSLIWLRLVSPMEILPLEACLVGSREVRGSKRVLLESLMANNSNLPLAQLKCCQILQEALSESDGFRRQAVPLLLYRYFAGMADVFKSLRSIMKDGAPFALIVGKNHTVLSGKRFDIDTPQHLADLAEVSGWKHIETIPLQTYQRYGYHIGNAVHSEGLVIVRAA</sequence>
<protein>
    <recommendedName>
        <fullName evidence="3">Ribosomal RNA large subunit methyltransferase K/L-like methyltransferase domain-containing protein</fullName>
    </recommendedName>
</protein>
<keyword evidence="5" id="KW-1185">Reference proteome</keyword>
<evidence type="ECO:0000256" key="1">
    <source>
        <dbReference type="ARBA" id="ARBA00022603"/>
    </source>
</evidence>
<keyword evidence="1" id="KW-0489">Methyltransferase</keyword>
<dbReference type="SUPFAM" id="SSF53335">
    <property type="entry name" value="S-adenosyl-L-methionine-dependent methyltransferases"/>
    <property type="match status" value="2"/>
</dbReference>
<evidence type="ECO:0000259" key="3">
    <source>
        <dbReference type="Pfam" id="PF01170"/>
    </source>
</evidence>
<reference evidence="4 5" key="1">
    <citation type="submission" date="2024-09" db="EMBL/GenBank/DDBJ databases">
        <title>Draft genome sequence of Candidatus Magnetaquicoccaceae bacterium FCR-1.</title>
        <authorList>
            <person name="Shimoshige H."/>
            <person name="Shimamura S."/>
            <person name="Taoka A."/>
            <person name="Kobayashi H."/>
            <person name="Maekawa T."/>
        </authorList>
    </citation>
    <scope>NUCLEOTIDE SEQUENCE [LARGE SCALE GENOMIC DNA]</scope>
    <source>
        <strain evidence="4 5">FCR-1</strain>
    </source>
</reference>
<dbReference type="PROSITE" id="PS01261">
    <property type="entry name" value="UPF0020"/>
    <property type="match status" value="1"/>
</dbReference>
<feature type="domain" description="Ribosomal RNA large subunit methyltransferase K/L-like methyltransferase" evidence="3">
    <location>
        <begin position="96"/>
        <end position="144"/>
    </location>
</feature>
<name>A0ABQ0C5G0_9PROT</name>
<dbReference type="Gene3D" id="3.40.50.150">
    <property type="entry name" value="Vaccinia Virus protein VP39"/>
    <property type="match status" value="2"/>
</dbReference>
<dbReference type="InterPro" id="IPR053943">
    <property type="entry name" value="RlmKL-like_Mtase_CS"/>
</dbReference>